<keyword evidence="3" id="KW-1015">Disulfide bond</keyword>
<feature type="domain" description="Peptidase A1" evidence="6">
    <location>
        <begin position="74"/>
        <end position="413"/>
    </location>
</feature>
<name>A0A068SAS3_9FUNG</name>
<dbReference type="PANTHER" id="PTHR47966:SF51">
    <property type="entry name" value="BETA-SITE APP-CLEAVING ENZYME, ISOFORM A-RELATED"/>
    <property type="match status" value="1"/>
</dbReference>
<evidence type="ECO:0000256" key="3">
    <source>
        <dbReference type="PIRSR" id="PIRSR601461-2"/>
    </source>
</evidence>
<dbReference type="InterPro" id="IPR033121">
    <property type="entry name" value="PEPTIDASE_A1"/>
</dbReference>
<feature type="signal peptide" evidence="5">
    <location>
        <begin position="1"/>
        <end position="18"/>
    </location>
</feature>
<dbReference type="InterPro" id="IPR001461">
    <property type="entry name" value="Aspartic_peptidase_A1"/>
</dbReference>
<dbReference type="InterPro" id="IPR021109">
    <property type="entry name" value="Peptidase_aspartic_dom_sf"/>
</dbReference>
<proteinExistence type="inferred from homology"/>
<evidence type="ECO:0000259" key="6">
    <source>
        <dbReference type="PROSITE" id="PS51767"/>
    </source>
</evidence>
<dbReference type="STRING" id="1263082.A0A068SAS3"/>
<dbReference type="PROSITE" id="PS51767">
    <property type="entry name" value="PEPTIDASE_A1"/>
    <property type="match status" value="1"/>
</dbReference>
<dbReference type="CDD" id="cd05471">
    <property type="entry name" value="pepsin_like"/>
    <property type="match status" value="1"/>
</dbReference>
<feature type="disulfide bond" evidence="3">
    <location>
        <begin position="105"/>
        <end position="110"/>
    </location>
</feature>
<dbReference type="GO" id="GO:0004190">
    <property type="term" value="F:aspartic-type endopeptidase activity"/>
    <property type="evidence" value="ECO:0007669"/>
    <property type="project" value="UniProtKB-KW"/>
</dbReference>
<dbReference type="Pfam" id="PF00026">
    <property type="entry name" value="Asp"/>
    <property type="match status" value="2"/>
</dbReference>
<dbReference type="Gene3D" id="2.40.70.10">
    <property type="entry name" value="Acid Proteases"/>
    <property type="match status" value="2"/>
</dbReference>
<dbReference type="PRINTS" id="PR00792">
    <property type="entry name" value="PEPSIN"/>
</dbReference>
<feature type="chain" id="PRO_5001653079" description="Peptidase A1 domain-containing protein" evidence="5">
    <location>
        <begin position="19"/>
        <end position="428"/>
    </location>
</feature>
<evidence type="ECO:0000256" key="1">
    <source>
        <dbReference type="ARBA" id="ARBA00007447"/>
    </source>
</evidence>
<dbReference type="InterPro" id="IPR034164">
    <property type="entry name" value="Pepsin-like_dom"/>
</dbReference>
<feature type="disulfide bond" evidence="3">
    <location>
        <begin position="341"/>
        <end position="374"/>
    </location>
</feature>
<reference evidence="7" key="1">
    <citation type="submission" date="2013-08" db="EMBL/GenBank/DDBJ databases">
        <title>Gene expansion shapes genome architecture in the human pathogen Lichtheimia corymbifera: an evolutionary genomics analysis in the ancient terrestrial Mucorales (Mucoromycotina).</title>
        <authorList>
            <person name="Schwartze V.U."/>
            <person name="Winter S."/>
            <person name="Shelest E."/>
            <person name="Marcet-Houben M."/>
            <person name="Horn F."/>
            <person name="Wehner S."/>
            <person name="Hoffmann K."/>
            <person name="Riege K."/>
            <person name="Sammeth M."/>
            <person name="Nowrousian M."/>
            <person name="Valiante V."/>
            <person name="Linde J."/>
            <person name="Jacobsen I.D."/>
            <person name="Marz M."/>
            <person name="Brakhage A.A."/>
            <person name="Gabaldon T."/>
            <person name="Bocker S."/>
            <person name="Voigt K."/>
        </authorList>
    </citation>
    <scope>NUCLEOTIDE SEQUENCE [LARGE SCALE GENOMIC DNA]</scope>
    <source>
        <strain evidence="7">FSU 9682</strain>
    </source>
</reference>
<dbReference type="OrthoDB" id="2747330at2759"/>
<dbReference type="Proteomes" id="UP000027586">
    <property type="component" value="Unassembled WGS sequence"/>
</dbReference>
<evidence type="ECO:0000256" key="4">
    <source>
        <dbReference type="RuleBase" id="RU000454"/>
    </source>
</evidence>
<dbReference type="AlphaFoldDB" id="A0A068SAS3"/>
<keyword evidence="5" id="KW-0732">Signal</keyword>
<dbReference type="EMBL" id="CBTN010000064">
    <property type="protein sequence ID" value="CDH59020.1"/>
    <property type="molecule type" value="Genomic_DNA"/>
</dbReference>
<accession>A0A068SAS3</accession>
<comment type="similarity">
    <text evidence="1 4">Belongs to the peptidase A1 family.</text>
</comment>
<evidence type="ECO:0000256" key="5">
    <source>
        <dbReference type="SAM" id="SignalP"/>
    </source>
</evidence>
<evidence type="ECO:0000313" key="8">
    <source>
        <dbReference type="Proteomes" id="UP000027586"/>
    </source>
</evidence>
<evidence type="ECO:0000313" key="7">
    <source>
        <dbReference type="EMBL" id="CDH59020.1"/>
    </source>
</evidence>
<keyword evidence="4" id="KW-0378">Hydrolase</keyword>
<evidence type="ECO:0000256" key="2">
    <source>
        <dbReference type="ARBA" id="ARBA00022750"/>
    </source>
</evidence>
<organism evidence="7 8">
    <name type="scientific">Lichtheimia corymbifera JMRC:FSU:9682</name>
    <dbReference type="NCBI Taxonomy" id="1263082"/>
    <lineage>
        <taxon>Eukaryota</taxon>
        <taxon>Fungi</taxon>
        <taxon>Fungi incertae sedis</taxon>
        <taxon>Mucoromycota</taxon>
        <taxon>Mucoromycotina</taxon>
        <taxon>Mucoromycetes</taxon>
        <taxon>Mucorales</taxon>
        <taxon>Lichtheimiaceae</taxon>
        <taxon>Lichtheimia</taxon>
    </lineage>
</organism>
<keyword evidence="8" id="KW-1185">Reference proteome</keyword>
<dbReference type="InterPro" id="IPR001969">
    <property type="entry name" value="Aspartic_peptidase_AS"/>
</dbReference>
<dbReference type="VEuPathDB" id="FungiDB:LCOR_09858.1"/>
<dbReference type="PROSITE" id="PS00141">
    <property type="entry name" value="ASP_PROTEASE"/>
    <property type="match status" value="1"/>
</dbReference>
<protein>
    <recommendedName>
        <fullName evidence="6">Peptidase A1 domain-containing protein</fullName>
    </recommendedName>
</protein>
<dbReference type="GO" id="GO:0006508">
    <property type="term" value="P:proteolysis"/>
    <property type="evidence" value="ECO:0007669"/>
    <property type="project" value="UniProtKB-KW"/>
</dbReference>
<keyword evidence="2 4" id="KW-0064">Aspartyl protease</keyword>
<comment type="caution">
    <text evidence="7">The sequence shown here is derived from an EMBL/GenBank/DDBJ whole genome shotgun (WGS) entry which is preliminary data.</text>
</comment>
<keyword evidence="4" id="KW-0645">Protease</keyword>
<gene>
    <name evidence="7" type="ORF">LCOR_09858.1</name>
</gene>
<dbReference type="SUPFAM" id="SSF50630">
    <property type="entry name" value="Acid proteases"/>
    <property type="match status" value="1"/>
</dbReference>
<dbReference type="PANTHER" id="PTHR47966">
    <property type="entry name" value="BETA-SITE APP-CLEAVING ENZYME, ISOFORM A-RELATED"/>
    <property type="match status" value="1"/>
</dbReference>
<sequence>MRSLIAAALLAFPCAVLGAPSSLSKRAAEEATNTKTTTPSSPPHVNMEVFDGQVNLNFVTIDLLTNFFALSTKYVLPLSIGTPPQTFRVLFDSGSDLTWIPSVECHDEACVKYNRYDPSISNSSVSLNDHARKTYEDGRCVEADLYQDNVTVTGLENVDMSHFTFGAASDVDGFDGESFLGYFGYGDENTAKLMKELTSQVQKQTEDSCGCKIEKRGGSDVGQQSGSVAGTGGGWGSKKRWDVPIARMIFGVDPSLYKGDLALFPLPVSKDECEGQSIFWRTSLTGITLGDKYDHDLPSHSYAKFASGTRYIKAPVIQADLLHLHMGAFYDIFKHRYCIECSKVESLPDLTFDFGTYKVSLPPKLWIEKSGDKCYTMILRGADKWFKEWALGTVLLDQFYQVYDYENKQLGLGELANGRTQATLERTP</sequence>